<reference evidence="1 2" key="1">
    <citation type="journal article" date="2015" name="Parasit. Vectors">
        <title>Draft genome of the scabies mite.</title>
        <authorList>
            <person name="Rider S.D.Jr."/>
            <person name="Morgan M.S."/>
            <person name="Arlian L.G."/>
        </authorList>
    </citation>
    <scope>NUCLEOTIDE SEQUENCE [LARGE SCALE GENOMIC DNA]</scope>
    <source>
        <strain evidence="1">Arlian Lab</strain>
    </source>
</reference>
<accession>A0A131ZYC1</accession>
<dbReference type="AlphaFoldDB" id="A0A131ZYC1"/>
<protein>
    <submittedName>
        <fullName evidence="1">Uncharacterized protein</fullName>
    </submittedName>
</protein>
<comment type="caution">
    <text evidence="1">The sequence shown here is derived from an EMBL/GenBank/DDBJ whole genome shotgun (WGS) entry which is preliminary data.</text>
</comment>
<gene>
    <name evidence="1" type="ORF">QR98_0019420</name>
</gene>
<proteinExistence type="predicted"/>
<dbReference type="VEuPathDB" id="VectorBase:SSCA005725"/>
<name>A0A131ZYC1_SARSC</name>
<organism evidence="1 2">
    <name type="scientific">Sarcoptes scabiei</name>
    <name type="common">Itch mite</name>
    <name type="synonym">Acarus scabiei</name>
    <dbReference type="NCBI Taxonomy" id="52283"/>
    <lineage>
        <taxon>Eukaryota</taxon>
        <taxon>Metazoa</taxon>
        <taxon>Ecdysozoa</taxon>
        <taxon>Arthropoda</taxon>
        <taxon>Chelicerata</taxon>
        <taxon>Arachnida</taxon>
        <taxon>Acari</taxon>
        <taxon>Acariformes</taxon>
        <taxon>Sarcoptiformes</taxon>
        <taxon>Astigmata</taxon>
        <taxon>Psoroptidia</taxon>
        <taxon>Sarcoptoidea</taxon>
        <taxon>Sarcoptidae</taxon>
        <taxon>Sarcoptinae</taxon>
        <taxon>Sarcoptes</taxon>
    </lineage>
</organism>
<evidence type="ECO:0000313" key="2">
    <source>
        <dbReference type="Proteomes" id="UP000616769"/>
    </source>
</evidence>
<dbReference type="EMBL" id="JXLN01005285">
    <property type="protein sequence ID" value="KPM03509.1"/>
    <property type="molecule type" value="Genomic_DNA"/>
</dbReference>
<dbReference type="Proteomes" id="UP000616769">
    <property type="component" value="Unassembled WGS sequence"/>
</dbReference>
<sequence length="77" mass="9499">MENLFSKDIDYLTGRRMKRNFQSNRFERPPYLPRLKKAKHRNRNYTKILRKKIFDDLKTSISSSRKRLTLEPKLNHY</sequence>
<evidence type="ECO:0000313" key="1">
    <source>
        <dbReference type="EMBL" id="KPM03509.1"/>
    </source>
</evidence>